<dbReference type="GO" id="GO:0016491">
    <property type="term" value="F:oxidoreductase activity"/>
    <property type="evidence" value="ECO:0007669"/>
    <property type="project" value="TreeGrafter"/>
</dbReference>
<evidence type="ECO:0000256" key="1">
    <source>
        <dbReference type="ARBA" id="ARBA00022630"/>
    </source>
</evidence>
<dbReference type="InterPro" id="IPR008254">
    <property type="entry name" value="Flavodoxin/NO_synth"/>
</dbReference>
<dbReference type="OrthoDB" id="9816402at2"/>
<reference evidence="3 4" key="1">
    <citation type="journal article" date="2010" name="Stand. Genomic Sci.">
        <title>Complete genome sequence of Coraliomargarita akajimensis type strain (04OKA010-24).</title>
        <authorList>
            <person name="Mavromatis K."/>
            <person name="Abt B."/>
            <person name="Brambilla E."/>
            <person name="Lapidus A."/>
            <person name="Copeland A."/>
            <person name="Deshpande S."/>
            <person name="Nolan M."/>
            <person name="Lucas S."/>
            <person name="Tice H."/>
            <person name="Cheng J.F."/>
            <person name="Han C."/>
            <person name="Detter J.C."/>
            <person name="Woyke T."/>
            <person name="Goodwin L."/>
            <person name="Pitluck S."/>
            <person name="Held B."/>
            <person name="Brettin T."/>
            <person name="Tapia R."/>
            <person name="Ivanova N."/>
            <person name="Mikhailova N."/>
            <person name="Pati A."/>
            <person name="Liolios K."/>
            <person name="Chen A."/>
            <person name="Palaniappan K."/>
            <person name="Land M."/>
            <person name="Hauser L."/>
            <person name="Chang Y.J."/>
            <person name="Jeffries C.D."/>
            <person name="Rohde M."/>
            <person name="Goker M."/>
            <person name="Bristow J."/>
            <person name="Eisen J.A."/>
            <person name="Markowitz V."/>
            <person name="Hugenholtz P."/>
            <person name="Klenk H.P."/>
            <person name="Kyrpides N.C."/>
        </authorList>
    </citation>
    <scope>NUCLEOTIDE SEQUENCE [LARGE SCALE GENOMIC DNA]</scope>
    <source>
        <strain evidence="4">DSM 45221 / IAM 15411 / JCM 23193 / KCTC 12865</strain>
    </source>
</reference>
<dbReference type="eggNOG" id="COG0369">
    <property type="taxonomic scope" value="Bacteria"/>
</dbReference>
<dbReference type="SUPFAM" id="SSF52218">
    <property type="entry name" value="Flavoproteins"/>
    <property type="match status" value="1"/>
</dbReference>
<keyword evidence="1" id="KW-0285">Flavoprotein</keyword>
<dbReference type="InterPro" id="IPR029039">
    <property type="entry name" value="Flavoprotein-like_sf"/>
</dbReference>
<dbReference type="GO" id="GO:0005829">
    <property type="term" value="C:cytosol"/>
    <property type="evidence" value="ECO:0007669"/>
    <property type="project" value="TreeGrafter"/>
</dbReference>
<dbReference type="PRINTS" id="PR00369">
    <property type="entry name" value="FLAVODOXIN"/>
</dbReference>
<dbReference type="RefSeq" id="WP_013044577.1">
    <property type="nucleotide sequence ID" value="NC_014008.1"/>
</dbReference>
<feature type="domain" description="Flavodoxin-like" evidence="2">
    <location>
        <begin position="3"/>
        <end position="141"/>
    </location>
</feature>
<dbReference type="GO" id="GO:0010181">
    <property type="term" value="F:FMN binding"/>
    <property type="evidence" value="ECO:0007669"/>
    <property type="project" value="InterPro"/>
</dbReference>
<gene>
    <name evidence="3" type="ordered locus">Caka_2842</name>
</gene>
<dbReference type="EMBL" id="CP001998">
    <property type="protein sequence ID" value="ADE55855.1"/>
    <property type="molecule type" value="Genomic_DNA"/>
</dbReference>
<accession>D5EQP1</accession>
<dbReference type="KEGG" id="caa:Caka_2842"/>
<dbReference type="PROSITE" id="PS50902">
    <property type="entry name" value="FLAVODOXIN_LIKE"/>
    <property type="match status" value="1"/>
</dbReference>
<organism evidence="3 4">
    <name type="scientific">Coraliomargarita akajimensis (strain DSM 45221 / IAM 15411 / JCM 23193 / KCTC 12865 / 04OKA010-24)</name>
    <dbReference type="NCBI Taxonomy" id="583355"/>
    <lineage>
        <taxon>Bacteria</taxon>
        <taxon>Pseudomonadati</taxon>
        <taxon>Verrucomicrobiota</taxon>
        <taxon>Opitutia</taxon>
        <taxon>Puniceicoccales</taxon>
        <taxon>Coraliomargaritaceae</taxon>
        <taxon>Coraliomargarita</taxon>
    </lineage>
</organism>
<dbReference type="Pfam" id="PF00258">
    <property type="entry name" value="Flavodoxin_1"/>
    <property type="match status" value="1"/>
</dbReference>
<proteinExistence type="predicted"/>
<evidence type="ECO:0000313" key="4">
    <source>
        <dbReference type="Proteomes" id="UP000000925"/>
    </source>
</evidence>
<keyword evidence="4" id="KW-1185">Reference proteome</keyword>
<protein>
    <submittedName>
        <fullName evidence="3">Flavodoxin/nitric oxide synthase</fullName>
    </submittedName>
</protein>
<dbReference type="AlphaFoldDB" id="D5EQP1"/>
<dbReference type="Gene3D" id="3.40.50.360">
    <property type="match status" value="1"/>
</dbReference>
<dbReference type="Proteomes" id="UP000000925">
    <property type="component" value="Chromosome"/>
</dbReference>
<dbReference type="InterPro" id="IPR001094">
    <property type="entry name" value="Flavdoxin-like"/>
</dbReference>
<dbReference type="HOGENOM" id="CLU_051402_4_1_0"/>
<evidence type="ECO:0000259" key="2">
    <source>
        <dbReference type="PROSITE" id="PS50902"/>
    </source>
</evidence>
<name>D5EQP1_CORAD</name>
<dbReference type="GO" id="GO:0050660">
    <property type="term" value="F:flavin adenine dinucleotide binding"/>
    <property type="evidence" value="ECO:0007669"/>
    <property type="project" value="TreeGrafter"/>
</dbReference>
<dbReference type="PANTHER" id="PTHR19384">
    <property type="entry name" value="NITRIC OXIDE SYNTHASE-RELATED"/>
    <property type="match status" value="1"/>
</dbReference>
<dbReference type="STRING" id="583355.Caka_2842"/>
<sequence>MELTILYGTETGNCEDLANKVAKKAAKNKVDAKVLNLADITPEQLSEESAPILAIVSTWGDGAPPPKCEAFFEALESYSGSLSGMQFGVLALGDTEYPLFCECGKLLDAKLEALGAERMVPRTDMDADFMVSYIGWSKKFWKTMAAVYGVNKEAQPA</sequence>
<evidence type="ECO:0000313" key="3">
    <source>
        <dbReference type="EMBL" id="ADE55855.1"/>
    </source>
</evidence>